<evidence type="ECO:0000313" key="7">
    <source>
        <dbReference type="Proteomes" id="UP001611548"/>
    </source>
</evidence>
<dbReference type="Gene3D" id="3.40.50.300">
    <property type="entry name" value="P-loop containing nucleotide triphosphate hydrolases"/>
    <property type="match status" value="1"/>
</dbReference>
<proteinExistence type="predicted"/>
<feature type="region of interest" description="Disordered" evidence="4">
    <location>
        <begin position="222"/>
        <end position="244"/>
    </location>
</feature>
<dbReference type="PROSITE" id="PS50893">
    <property type="entry name" value="ABC_TRANSPORTER_2"/>
    <property type="match status" value="1"/>
</dbReference>
<dbReference type="PANTHER" id="PTHR42939:SF1">
    <property type="entry name" value="ABC TRANSPORTER ATP-BINDING PROTEIN ALBC-RELATED"/>
    <property type="match status" value="1"/>
</dbReference>
<evidence type="ECO:0000259" key="5">
    <source>
        <dbReference type="PROSITE" id="PS50893"/>
    </source>
</evidence>
<evidence type="ECO:0000256" key="3">
    <source>
        <dbReference type="ARBA" id="ARBA00022840"/>
    </source>
</evidence>
<dbReference type="EMBL" id="JBIRWE010000018">
    <property type="protein sequence ID" value="MFI1967394.1"/>
    <property type="molecule type" value="Genomic_DNA"/>
</dbReference>
<dbReference type="Proteomes" id="UP001611548">
    <property type="component" value="Unassembled WGS sequence"/>
</dbReference>
<evidence type="ECO:0000256" key="4">
    <source>
        <dbReference type="SAM" id="MobiDB-lite"/>
    </source>
</evidence>
<comment type="caution">
    <text evidence="6">The sequence shown here is derived from an EMBL/GenBank/DDBJ whole genome shotgun (WGS) entry which is preliminary data.</text>
</comment>
<sequence>MIDIDGATVRYGDRAALSETTLRIAPGEFVCLVGRNGSGKTTLLRLLAGLVPPTSGTVRVDGVPAADSRARARRAFLQADPPLYEYLTVAEQLRLVARLYRRPPGPALARLEGTVLADRRDSLVRELSLGMRKQLGLIAATVHAPDLVLLDEPSNALDASAAAALRSTLAQWHAEGRLIVLCTHDLAWADGLADRLAVMSAGRVLHDLPLDGEPASAALRRLDPDGLLTRTDAPQDPGSESPTT</sequence>
<name>A0ABW7V1C2_9ACTN</name>
<keyword evidence="2" id="KW-0547">Nucleotide-binding</keyword>
<evidence type="ECO:0000313" key="6">
    <source>
        <dbReference type="EMBL" id="MFI1967394.1"/>
    </source>
</evidence>
<dbReference type="InterPro" id="IPR003439">
    <property type="entry name" value="ABC_transporter-like_ATP-bd"/>
</dbReference>
<evidence type="ECO:0000256" key="2">
    <source>
        <dbReference type="ARBA" id="ARBA00022741"/>
    </source>
</evidence>
<dbReference type="SUPFAM" id="SSF52540">
    <property type="entry name" value="P-loop containing nucleoside triphosphate hydrolases"/>
    <property type="match status" value="1"/>
</dbReference>
<reference evidence="6 7" key="1">
    <citation type="submission" date="2024-10" db="EMBL/GenBank/DDBJ databases">
        <title>The Natural Products Discovery Center: Release of the First 8490 Sequenced Strains for Exploring Actinobacteria Biosynthetic Diversity.</title>
        <authorList>
            <person name="Kalkreuter E."/>
            <person name="Kautsar S.A."/>
            <person name="Yang D."/>
            <person name="Bader C.D."/>
            <person name="Teijaro C.N."/>
            <person name="Fluegel L."/>
            <person name="Davis C.M."/>
            <person name="Simpson J.R."/>
            <person name="Lauterbach L."/>
            <person name="Steele A.D."/>
            <person name="Gui C."/>
            <person name="Meng S."/>
            <person name="Li G."/>
            <person name="Viehrig K."/>
            <person name="Ye F."/>
            <person name="Su P."/>
            <person name="Kiefer A.F."/>
            <person name="Nichols A."/>
            <person name="Cepeda A.J."/>
            <person name="Yan W."/>
            <person name="Fan B."/>
            <person name="Jiang Y."/>
            <person name="Adhikari A."/>
            <person name="Zheng C.-J."/>
            <person name="Schuster L."/>
            <person name="Cowan T.M."/>
            <person name="Smanski M.J."/>
            <person name="Chevrette M.G."/>
            <person name="De Carvalho L.P.S."/>
            <person name="Shen B."/>
        </authorList>
    </citation>
    <scope>NUCLEOTIDE SEQUENCE [LARGE SCALE GENOMIC DNA]</scope>
    <source>
        <strain evidence="6 7">NPDC020327</strain>
    </source>
</reference>
<dbReference type="InterPro" id="IPR051782">
    <property type="entry name" value="ABC_Transporter_VariousFunc"/>
</dbReference>
<dbReference type="GO" id="GO:0005524">
    <property type="term" value="F:ATP binding"/>
    <property type="evidence" value="ECO:0007669"/>
    <property type="project" value="UniProtKB-KW"/>
</dbReference>
<organism evidence="6 7">
    <name type="scientific">Streptomyces pathocidini</name>
    <dbReference type="NCBI Taxonomy" id="1650571"/>
    <lineage>
        <taxon>Bacteria</taxon>
        <taxon>Bacillati</taxon>
        <taxon>Actinomycetota</taxon>
        <taxon>Actinomycetes</taxon>
        <taxon>Kitasatosporales</taxon>
        <taxon>Streptomycetaceae</taxon>
        <taxon>Streptomyces</taxon>
    </lineage>
</organism>
<protein>
    <submittedName>
        <fullName evidence="6">ABC transporter ATP-binding protein</fullName>
    </submittedName>
</protein>
<dbReference type="SMART" id="SM00382">
    <property type="entry name" value="AAA"/>
    <property type="match status" value="1"/>
</dbReference>
<dbReference type="PANTHER" id="PTHR42939">
    <property type="entry name" value="ABC TRANSPORTER ATP-BINDING PROTEIN ALBC-RELATED"/>
    <property type="match status" value="1"/>
</dbReference>
<evidence type="ECO:0000256" key="1">
    <source>
        <dbReference type="ARBA" id="ARBA00022448"/>
    </source>
</evidence>
<accession>A0ABW7V1C2</accession>
<keyword evidence="7" id="KW-1185">Reference proteome</keyword>
<feature type="domain" description="ABC transporter" evidence="5">
    <location>
        <begin position="2"/>
        <end position="226"/>
    </location>
</feature>
<dbReference type="InterPro" id="IPR027417">
    <property type="entry name" value="P-loop_NTPase"/>
</dbReference>
<keyword evidence="3 6" id="KW-0067">ATP-binding</keyword>
<dbReference type="InterPro" id="IPR003593">
    <property type="entry name" value="AAA+_ATPase"/>
</dbReference>
<dbReference type="Pfam" id="PF00005">
    <property type="entry name" value="ABC_tran"/>
    <property type="match status" value="1"/>
</dbReference>
<dbReference type="CDD" id="cd03230">
    <property type="entry name" value="ABC_DR_subfamily_A"/>
    <property type="match status" value="1"/>
</dbReference>
<keyword evidence="1" id="KW-0813">Transport</keyword>
<dbReference type="RefSeq" id="WP_398719646.1">
    <property type="nucleotide sequence ID" value="NZ_JBIRWE010000018.1"/>
</dbReference>
<gene>
    <name evidence="6" type="ORF">ACH429_25290</name>
</gene>